<name>A0ABX6KSV6_CHRGL</name>
<gene>
    <name evidence="1" type="ORF">FOB44_13945</name>
</gene>
<evidence type="ECO:0000313" key="1">
    <source>
        <dbReference type="EMBL" id="QIY91687.1"/>
    </source>
</evidence>
<evidence type="ECO:0000313" key="2">
    <source>
        <dbReference type="Proteomes" id="UP000501570"/>
    </source>
</evidence>
<dbReference type="EMBL" id="CP050995">
    <property type="protein sequence ID" value="QIY91687.1"/>
    <property type="molecule type" value="Genomic_DNA"/>
</dbReference>
<dbReference type="RefSeq" id="WP_157837452.1">
    <property type="nucleotide sequence ID" value="NZ_CP050995.1"/>
</dbReference>
<protein>
    <recommendedName>
        <fullName evidence="3">Bacteriocin</fullName>
    </recommendedName>
</protein>
<evidence type="ECO:0008006" key="3">
    <source>
        <dbReference type="Google" id="ProtNLM"/>
    </source>
</evidence>
<sequence length="53" mass="5725">MKTSNIQTKKLTKKELKKIKGAGPECPVVFSCFDRNSGEELIGVPGIQDGPCC</sequence>
<proteinExistence type="predicted"/>
<accession>A0ABX6KSV6</accession>
<dbReference type="Proteomes" id="UP000501570">
    <property type="component" value="Chromosome"/>
</dbReference>
<reference evidence="1 2" key="1">
    <citation type="submission" date="2019-09" db="EMBL/GenBank/DDBJ databases">
        <title>FDA dAtabase for Regulatory Grade micrObial Sequences (FDA-ARGOS): Supporting development and validation of Infectious Disease Dx tests.</title>
        <authorList>
            <person name="Sciortino C."/>
            <person name="Tallon L."/>
            <person name="Sadzewicz L."/>
            <person name="Vavikolanu K."/>
            <person name="Mehta A."/>
            <person name="Aluvathingal J."/>
            <person name="Nadendla S."/>
            <person name="Nandy P."/>
            <person name="Geyer C."/>
            <person name="Yan Y."/>
            <person name="Sichtig H."/>
        </authorList>
    </citation>
    <scope>NUCLEOTIDE SEQUENCE [LARGE SCALE GENOMIC DNA]</scope>
    <source>
        <strain evidence="1 2">FDAARGOS_636</strain>
    </source>
</reference>
<organism evidence="1 2">
    <name type="scientific">Chryseobacterium gallinarum</name>
    <dbReference type="NCBI Taxonomy" id="1324352"/>
    <lineage>
        <taxon>Bacteria</taxon>
        <taxon>Pseudomonadati</taxon>
        <taxon>Bacteroidota</taxon>
        <taxon>Flavobacteriia</taxon>
        <taxon>Flavobacteriales</taxon>
        <taxon>Weeksellaceae</taxon>
        <taxon>Chryseobacterium group</taxon>
        <taxon>Chryseobacterium</taxon>
    </lineage>
</organism>
<keyword evidence="2" id="KW-1185">Reference proteome</keyword>